<dbReference type="CDD" id="cd04301">
    <property type="entry name" value="NAT_SF"/>
    <property type="match status" value="1"/>
</dbReference>
<proteinExistence type="predicted"/>
<dbReference type="GO" id="GO:0005840">
    <property type="term" value="C:ribosome"/>
    <property type="evidence" value="ECO:0007669"/>
    <property type="project" value="UniProtKB-KW"/>
</dbReference>
<keyword evidence="1" id="KW-0808">Transferase</keyword>
<keyword evidence="4" id="KW-0689">Ribosomal protein</keyword>
<gene>
    <name evidence="4" type="ORF">IPA_05010</name>
</gene>
<name>A0A977PJC6_9CREN</name>
<feature type="domain" description="N-acetyltransferase" evidence="3">
    <location>
        <begin position="9"/>
        <end position="168"/>
    </location>
</feature>
<keyword evidence="4" id="KW-0687">Ribonucleoprotein</keyword>
<dbReference type="SUPFAM" id="SSF55729">
    <property type="entry name" value="Acyl-CoA N-acyltransferases (Nat)"/>
    <property type="match status" value="1"/>
</dbReference>
<protein>
    <submittedName>
        <fullName evidence="4">30S ribosomal protein S18</fullName>
    </submittedName>
</protein>
<reference evidence="4" key="1">
    <citation type="submission" date="2013-11" db="EMBL/GenBank/DDBJ databases">
        <title>Comparative genomics of Ignicoccus.</title>
        <authorList>
            <person name="Podar M."/>
        </authorList>
    </citation>
    <scope>NUCLEOTIDE SEQUENCE</scope>
    <source>
        <strain evidence="4">DSM 13166</strain>
    </source>
</reference>
<dbReference type="PANTHER" id="PTHR23091">
    <property type="entry name" value="N-TERMINAL ACETYLTRANSFERASE"/>
    <property type="match status" value="1"/>
</dbReference>
<organism evidence="4 5">
    <name type="scientific">Ignicoccus pacificus DSM 13166</name>
    <dbReference type="NCBI Taxonomy" id="940294"/>
    <lineage>
        <taxon>Archaea</taxon>
        <taxon>Thermoproteota</taxon>
        <taxon>Thermoprotei</taxon>
        <taxon>Desulfurococcales</taxon>
        <taxon>Desulfurococcaceae</taxon>
        <taxon>Ignicoccus</taxon>
    </lineage>
</organism>
<dbReference type="PROSITE" id="PS51186">
    <property type="entry name" value="GNAT"/>
    <property type="match status" value="1"/>
</dbReference>
<keyword evidence="2" id="KW-0012">Acyltransferase</keyword>
<evidence type="ECO:0000313" key="5">
    <source>
        <dbReference type="Proteomes" id="UP001063698"/>
    </source>
</evidence>
<dbReference type="NCBIfam" id="TIGR01575">
    <property type="entry name" value="rimI"/>
    <property type="match status" value="1"/>
</dbReference>
<evidence type="ECO:0000313" key="4">
    <source>
        <dbReference type="EMBL" id="UXD21511.1"/>
    </source>
</evidence>
<dbReference type="InterPro" id="IPR006464">
    <property type="entry name" value="AcTrfase_RimI/Ard1"/>
</dbReference>
<dbReference type="InterPro" id="IPR045047">
    <property type="entry name" value="Ard1-like"/>
</dbReference>
<dbReference type="InterPro" id="IPR000182">
    <property type="entry name" value="GNAT_dom"/>
</dbReference>
<dbReference type="KEGG" id="ipc:IPA_05010"/>
<keyword evidence="5" id="KW-1185">Reference proteome</keyword>
<evidence type="ECO:0000256" key="2">
    <source>
        <dbReference type="ARBA" id="ARBA00023315"/>
    </source>
</evidence>
<dbReference type="Pfam" id="PF00583">
    <property type="entry name" value="Acetyltransf_1"/>
    <property type="match status" value="1"/>
</dbReference>
<evidence type="ECO:0000259" key="3">
    <source>
        <dbReference type="PROSITE" id="PS51186"/>
    </source>
</evidence>
<sequence>MEENTFAHVTIRYATERDLPQVVLINRKELPENYPYSFFEYILFTNPKFFYVAEINGKIVGYLMAQKEGRGRILLNPIPEITKEEPTIHLLSIAVLKKYQGKGIGSQLVKKLIEEALKEGIRYIYLEVRVSNERAQKLYEKHGFKKVKRLAHYYMDGEDAYVMLIDLDELRGVSNKAL</sequence>
<accession>A0A977PJC6</accession>
<dbReference type="InterPro" id="IPR016181">
    <property type="entry name" value="Acyl_CoA_acyltransferase"/>
</dbReference>
<evidence type="ECO:0000256" key="1">
    <source>
        <dbReference type="ARBA" id="ARBA00022679"/>
    </source>
</evidence>
<dbReference type="Proteomes" id="UP001063698">
    <property type="component" value="Chromosome"/>
</dbReference>
<dbReference type="EMBL" id="CP006868">
    <property type="protein sequence ID" value="UXD21511.1"/>
    <property type="molecule type" value="Genomic_DNA"/>
</dbReference>
<dbReference type="GO" id="GO:0004596">
    <property type="term" value="F:protein-N-terminal amino-acid acetyltransferase activity"/>
    <property type="evidence" value="ECO:0007669"/>
    <property type="project" value="InterPro"/>
</dbReference>
<dbReference type="Gene3D" id="3.40.630.30">
    <property type="match status" value="1"/>
</dbReference>
<dbReference type="PANTHER" id="PTHR23091:SF4">
    <property type="entry name" value="N-TERMINAL AMINO-ACID N(ALPHA)-ACETYLTRANSFERASE NATA"/>
    <property type="match status" value="1"/>
</dbReference>
<dbReference type="AlphaFoldDB" id="A0A977PJC6"/>
<dbReference type="GO" id="GO:0031415">
    <property type="term" value="C:NatA complex"/>
    <property type="evidence" value="ECO:0007669"/>
    <property type="project" value="InterPro"/>
</dbReference>